<gene>
    <name evidence="2" type="ORF">VC83_08174</name>
</gene>
<evidence type="ECO:0000256" key="1">
    <source>
        <dbReference type="SAM" id="MobiDB-lite"/>
    </source>
</evidence>
<feature type="compositionally biased region" description="Low complexity" evidence="1">
    <location>
        <begin position="24"/>
        <end position="34"/>
    </location>
</feature>
<feature type="region of interest" description="Disordered" evidence="1">
    <location>
        <begin position="54"/>
        <end position="92"/>
    </location>
</feature>
<sequence>MCRELTKNQPPHRRHREAARLVARRASSQTGGSRRSSRTIRVIEILDPGVWRKSALPEPDLRTNPSQYSRKLTTDRQSHRRQTASSLTSPKSKLADRVTGVLAILRTHHTLESGVSAQIHRSVDEFAHKRFSTYVEGSLP</sequence>
<dbReference type="RefSeq" id="XP_024320530.1">
    <property type="nucleotide sequence ID" value="XM_024471732.1"/>
</dbReference>
<dbReference type="EMBL" id="KV441410">
    <property type="protein sequence ID" value="OAF55229.1"/>
    <property type="molecule type" value="Genomic_DNA"/>
</dbReference>
<dbReference type="AlphaFoldDB" id="A0A176ZYY0"/>
<dbReference type="Proteomes" id="UP000077154">
    <property type="component" value="Unassembled WGS sequence"/>
</dbReference>
<proteinExistence type="predicted"/>
<name>A0A176ZYY0_9PEZI</name>
<organism evidence="2">
    <name type="scientific">Pseudogymnoascus destructans</name>
    <dbReference type="NCBI Taxonomy" id="655981"/>
    <lineage>
        <taxon>Eukaryota</taxon>
        <taxon>Fungi</taxon>
        <taxon>Dikarya</taxon>
        <taxon>Ascomycota</taxon>
        <taxon>Pezizomycotina</taxon>
        <taxon>Leotiomycetes</taxon>
        <taxon>Thelebolales</taxon>
        <taxon>Thelebolaceae</taxon>
        <taxon>Pseudogymnoascus</taxon>
    </lineage>
</organism>
<accession>A0A176ZYY0</accession>
<dbReference type="GeneID" id="36291217"/>
<evidence type="ECO:0000313" key="2">
    <source>
        <dbReference type="EMBL" id="OAF55229.1"/>
    </source>
</evidence>
<feature type="region of interest" description="Disordered" evidence="1">
    <location>
        <begin position="1"/>
        <end position="39"/>
    </location>
</feature>
<reference evidence="2" key="1">
    <citation type="submission" date="2016-03" db="EMBL/GenBank/DDBJ databases">
        <title>Updated assembly of Pseudogymnoascus destructans, the fungus causing white-nose syndrome of bats.</title>
        <authorList>
            <person name="Palmer J.M."/>
            <person name="Drees K.P."/>
            <person name="Foster J.T."/>
            <person name="Lindner D.L."/>
        </authorList>
    </citation>
    <scope>NUCLEOTIDE SEQUENCE [LARGE SCALE GENOMIC DNA]</scope>
    <source>
        <strain evidence="2">20631-21</strain>
    </source>
</reference>
<protein>
    <submittedName>
        <fullName evidence="2">Uncharacterized protein</fullName>
    </submittedName>
</protein>